<keyword evidence="3" id="KW-1185">Reference proteome</keyword>
<keyword evidence="1" id="KW-0732">Signal</keyword>
<proteinExistence type="predicted"/>
<dbReference type="STRING" id="35756.GCA_001044155_02340"/>
<dbReference type="EMBL" id="UFXQ01000001">
    <property type="protein sequence ID" value="STC70284.1"/>
    <property type="molecule type" value="Genomic_DNA"/>
</dbReference>
<dbReference type="Proteomes" id="UP000254467">
    <property type="component" value="Unassembled WGS sequence"/>
</dbReference>
<protein>
    <recommendedName>
        <fullName evidence="4">Secreted protein</fullName>
    </recommendedName>
</protein>
<dbReference type="AlphaFoldDB" id="A0A376CPC1"/>
<feature type="chain" id="PRO_5016828478" description="Secreted protein" evidence="1">
    <location>
        <begin position="33"/>
        <end position="293"/>
    </location>
</feature>
<gene>
    <name evidence="2" type="ORF">NCTC11862_02094</name>
</gene>
<organism evidence="2 3">
    <name type="scientific">Corynebacterium pilosum</name>
    <dbReference type="NCBI Taxonomy" id="35756"/>
    <lineage>
        <taxon>Bacteria</taxon>
        <taxon>Bacillati</taxon>
        <taxon>Actinomycetota</taxon>
        <taxon>Actinomycetes</taxon>
        <taxon>Mycobacteriales</taxon>
        <taxon>Corynebacteriaceae</taxon>
        <taxon>Corynebacterium</taxon>
    </lineage>
</organism>
<evidence type="ECO:0000313" key="2">
    <source>
        <dbReference type="EMBL" id="STC70284.1"/>
    </source>
</evidence>
<evidence type="ECO:0008006" key="4">
    <source>
        <dbReference type="Google" id="ProtNLM"/>
    </source>
</evidence>
<sequence length="293" mass="31403">MTTTHSMTLSTKQRLSALVVCAGLLAGCAPEAAVDPIEQARAVNQNRSVSSKFPDHPVVMEDPYGFETSRAFFDSSETVIVVDDTVSAALRGASVAIMTHAPVLVYTPDNHRQVVEEIQRLGGHTILTVGEVLLAPARGTVQVIRDPGGMEALETMTALAFDVVEVDQPEDAVAAVVGVDEKEPVWLKATWEEPFVGTRADARPFPAQGPRDADMAPKVVATPRSDLVAVINARSFGAEVSLVDNPDPVSSRDTLREMIGLADRPLLALGQEFGTEGQLAKRIRAAEERIKAE</sequence>
<evidence type="ECO:0000256" key="1">
    <source>
        <dbReference type="SAM" id="SignalP"/>
    </source>
</evidence>
<feature type="signal peptide" evidence="1">
    <location>
        <begin position="1"/>
        <end position="32"/>
    </location>
</feature>
<evidence type="ECO:0000313" key="3">
    <source>
        <dbReference type="Proteomes" id="UP000254467"/>
    </source>
</evidence>
<accession>A0A376CPC1</accession>
<name>A0A376CPC1_9CORY</name>
<dbReference type="RefSeq" id="WP_237559384.1">
    <property type="nucleotide sequence ID" value="NZ_LDYD01000008.1"/>
</dbReference>
<reference evidence="2 3" key="1">
    <citation type="submission" date="2018-06" db="EMBL/GenBank/DDBJ databases">
        <authorList>
            <consortium name="Pathogen Informatics"/>
            <person name="Doyle S."/>
        </authorList>
    </citation>
    <scope>NUCLEOTIDE SEQUENCE [LARGE SCALE GENOMIC DNA]</scope>
    <source>
        <strain evidence="2 3">NCTC11862</strain>
    </source>
</reference>